<dbReference type="SUPFAM" id="SSF103263">
    <property type="entry name" value="Chorismate synthase, AroC"/>
    <property type="match status" value="1"/>
</dbReference>
<dbReference type="UniPathway" id="UPA00053">
    <property type="reaction ID" value="UER00090"/>
</dbReference>
<keyword evidence="4 11" id="KW-0028">Amino-acid biosynthesis</keyword>
<evidence type="ECO:0000256" key="4">
    <source>
        <dbReference type="ARBA" id="ARBA00022605"/>
    </source>
</evidence>
<keyword evidence="5 11" id="KW-0285">Flavoprotein</keyword>
<dbReference type="CDD" id="cd07304">
    <property type="entry name" value="Chorismate_synthase"/>
    <property type="match status" value="1"/>
</dbReference>
<comment type="pathway">
    <text evidence="1 11 12">Metabolic intermediate biosynthesis; chorismate biosynthesis; chorismate from D-erythrose 4-phosphate and phosphoenolpyruvate: step 7/7.</text>
</comment>
<feature type="binding site" evidence="11">
    <location>
        <position position="328"/>
    </location>
    <ligand>
        <name>FMN</name>
        <dbReference type="ChEBI" id="CHEBI:58210"/>
    </ligand>
</feature>
<evidence type="ECO:0000313" key="13">
    <source>
        <dbReference type="EMBL" id="HCE18484.1"/>
    </source>
</evidence>
<evidence type="ECO:0000256" key="1">
    <source>
        <dbReference type="ARBA" id="ARBA00005044"/>
    </source>
</evidence>
<sequence>MPLRFLTAGESHGPALLAILDGLPAGLPLDEALLRRDLARRQHGYGAGPRMKLETDTARILGGVMEGRTTGAPLALYIENSDHARWKGRAVAPFTTPRPGHADLAGALKYGLHDLRPALERASARETAARVAVGAVCRALLAEFGIRVGGYVVSIGPVEADLAGLSYADRIERALESEVSCPDVHAARQMQEAIRQVMQERDTLGGVIEVVALGLPPGLGSYAQWDRRLEARLGAAILSIQAIKGVEFGPAFQNARLPGTQVHDAIRLEAEGGWLTRPSDRSGGLEGGITTGQPLVVRAAMKPIATTLTPQPTVDLSTGEETETRYERSDFCPVPRAVVILEAMMAFVLADALLEKLGGDSLDEMRPRLDALRRARLDDLHVDNQPHIFWPE</sequence>
<dbReference type="GO" id="GO:0009423">
    <property type="term" value="P:chorismate biosynthetic process"/>
    <property type="evidence" value="ECO:0007669"/>
    <property type="project" value="UniProtKB-UniRule"/>
</dbReference>
<feature type="binding site" evidence="11">
    <location>
        <begin position="121"/>
        <end position="123"/>
    </location>
    <ligand>
        <name>FMN</name>
        <dbReference type="ChEBI" id="CHEBI:58210"/>
    </ligand>
</feature>
<evidence type="ECO:0000256" key="8">
    <source>
        <dbReference type="ARBA" id="ARBA00022857"/>
    </source>
</evidence>
<dbReference type="GO" id="GO:0009073">
    <property type="term" value="P:aromatic amino acid family biosynthetic process"/>
    <property type="evidence" value="ECO:0007669"/>
    <property type="project" value="UniProtKB-KW"/>
</dbReference>
<keyword evidence="10 11" id="KW-0456">Lyase</keyword>
<evidence type="ECO:0000256" key="7">
    <source>
        <dbReference type="ARBA" id="ARBA00022827"/>
    </source>
</evidence>
<dbReference type="PANTHER" id="PTHR21085:SF0">
    <property type="entry name" value="CHORISMATE SYNTHASE"/>
    <property type="match status" value="1"/>
</dbReference>
<dbReference type="HAMAP" id="MF_00300">
    <property type="entry name" value="Chorismate_synth"/>
    <property type="match status" value="1"/>
</dbReference>
<dbReference type="AlphaFoldDB" id="A0A3D1JJ67"/>
<comment type="function">
    <text evidence="11">Catalyzes the anti-1,4-elimination of the C-3 phosphate and the C-6 proR hydrogen from 5-enolpyruvylshikimate-3-phosphate (EPSP) to yield chorismate, which is the branch point compound that serves as the starting substrate for the three terminal pathways of aromatic amino acid biosynthesis. This reaction introduces a second double bond into the aromatic ring system.</text>
</comment>
<comment type="subunit">
    <text evidence="11">Homotetramer.</text>
</comment>
<proteinExistence type="inferred from homology"/>
<accession>A0A3D1JJ67</accession>
<evidence type="ECO:0000256" key="10">
    <source>
        <dbReference type="ARBA" id="ARBA00023239"/>
    </source>
</evidence>
<evidence type="ECO:0000256" key="12">
    <source>
        <dbReference type="RuleBase" id="RU000605"/>
    </source>
</evidence>
<evidence type="ECO:0000256" key="6">
    <source>
        <dbReference type="ARBA" id="ARBA00022643"/>
    </source>
</evidence>
<dbReference type="GO" id="GO:0005829">
    <property type="term" value="C:cytosol"/>
    <property type="evidence" value="ECO:0007669"/>
    <property type="project" value="TreeGrafter"/>
</dbReference>
<comment type="catalytic activity">
    <reaction evidence="11 12">
        <text>5-O-(1-carboxyvinyl)-3-phosphoshikimate = chorismate + phosphate</text>
        <dbReference type="Rhea" id="RHEA:21020"/>
        <dbReference type="ChEBI" id="CHEBI:29748"/>
        <dbReference type="ChEBI" id="CHEBI:43474"/>
        <dbReference type="ChEBI" id="CHEBI:57701"/>
        <dbReference type="EC" id="4.2.3.5"/>
    </reaction>
</comment>
<evidence type="ECO:0000256" key="5">
    <source>
        <dbReference type="ARBA" id="ARBA00022630"/>
    </source>
</evidence>
<comment type="similarity">
    <text evidence="2 11 12">Belongs to the chorismate synthase family.</text>
</comment>
<feature type="binding site" evidence="11">
    <location>
        <position position="287"/>
    </location>
    <ligand>
        <name>FMN</name>
        <dbReference type="ChEBI" id="CHEBI:58210"/>
    </ligand>
</feature>
<keyword evidence="8 11" id="KW-0521">NADP</keyword>
<dbReference type="Gene3D" id="3.60.150.10">
    <property type="entry name" value="Chorismate synthase AroC"/>
    <property type="match status" value="1"/>
</dbReference>
<keyword evidence="6 11" id="KW-0288">FMN</keyword>
<dbReference type="Proteomes" id="UP000264141">
    <property type="component" value="Unassembled WGS sequence"/>
</dbReference>
<dbReference type="InterPro" id="IPR035904">
    <property type="entry name" value="Chorismate_synth_AroC_sf"/>
</dbReference>
<protein>
    <recommendedName>
        <fullName evidence="3 11">Chorismate synthase</fullName>
        <shortName evidence="11">CS</shortName>
        <ecNumber evidence="3 11">4.2.3.5</ecNumber>
    </recommendedName>
    <alternativeName>
        <fullName evidence="11">5-enolpyruvylshikimate-3-phosphate phospholyase</fullName>
    </alternativeName>
</protein>
<feature type="binding site" evidence="11">
    <location>
        <begin position="302"/>
        <end position="306"/>
    </location>
    <ligand>
        <name>FMN</name>
        <dbReference type="ChEBI" id="CHEBI:58210"/>
    </ligand>
</feature>
<keyword evidence="9 11" id="KW-0057">Aromatic amino acid biosynthesis</keyword>
<dbReference type="InterPro" id="IPR000453">
    <property type="entry name" value="Chorismate_synth"/>
</dbReference>
<evidence type="ECO:0000256" key="9">
    <source>
        <dbReference type="ARBA" id="ARBA00023141"/>
    </source>
</evidence>
<organism evidence="13 14">
    <name type="scientific">Anaerolinea thermolimosa</name>
    <dbReference type="NCBI Taxonomy" id="229919"/>
    <lineage>
        <taxon>Bacteria</taxon>
        <taxon>Bacillati</taxon>
        <taxon>Chloroflexota</taxon>
        <taxon>Anaerolineae</taxon>
        <taxon>Anaerolineales</taxon>
        <taxon>Anaerolineaceae</taxon>
        <taxon>Anaerolinea</taxon>
    </lineage>
</organism>
<dbReference type="PIRSF" id="PIRSF001456">
    <property type="entry name" value="Chorismate_synth"/>
    <property type="match status" value="1"/>
</dbReference>
<gene>
    <name evidence="11" type="primary">aroC</name>
    <name evidence="13" type="ORF">DEQ80_11550</name>
</gene>
<dbReference type="PROSITE" id="PS00787">
    <property type="entry name" value="CHORISMATE_SYNTHASE_1"/>
    <property type="match status" value="1"/>
</dbReference>
<keyword evidence="7 11" id="KW-0274">FAD</keyword>
<dbReference type="GO" id="GO:0010181">
    <property type="term" value="F:FMN binding"/>
    <property type="evidence" value="ECO:0007669"/>
    <property type="project" value="TreeGrafter"/>
</dbReference>
<dbReference type="GO" id="GO:0004107">
    <property type="term" value="F:chorismate synthase activity"/>
    <property type="evidence" value="ECO:0007669"/>
    <property type="project" value="UniProtKB-UniRule"/>
</dbReference>
<feature type="binding site" evidence="11">
    <location>
        <position position="41"/>
    </location>
    <ligand>
        <name>NADP(+)</name>
        <dbReference type="ChEBI" id="CHEBI:58349"/>
    </ligand>
</feature>
<dbReference type="GO" id="GO:0008652">
    <property type="term" value="P:amino acid biosynthetic process"/>
    <property type="evidence" value="ECO:0007669"/>
    <property type="project" value="UniProtKB-KW"/>
</dbReference>
<dbReference type="PROSITE" id="PS00788">
    <property type="entry name" value="CHORISMATE_SYNTHASE_2"/>
    <property type="match status" value="1"/>
</dbReference>
<evidence type="ECO:0000256" key="2">
    <source>
        <dbReference type="ARBA" id="ARBA00008014"/>
    </source>
</evidence>
<name>A0A3D1JJ67_9CHLR</name>
<dbReference type="InterPro" id="IPR020541">
    <property type="entry name" value="Chorismate_synthase_CS"/>
</dbReference>
<dbReference type="NCBIfam" id="TIGR00033">
    <property type="entry name" value="aroC"/>
    <property type="match status" value="1"/>
</dbReference>
<comment type="caution">
    <text evidence="13">The sequence shown here is derived from an EMBL/GenBank/DDBJ whole genome shotgun (WGS) entry which is preliminary data.</text>
</comment>
<dbReference type="PANTHER" id="PTHR21085">
    <property type="entry name" value="CHORISMATE SYNTHASE"/>
    <property type="match status" value="1"/>
</dbReference>
<dbReference type="FunFam" id="3.60.150.10:FF:000002">
    <property type="entry name" value="Chorismate synthase"/>
    <property type="match status" value="1"/>
</dbReference>
<comment type="caution">
    <text evidence="11">Lacks conserved residue(s) required for the propagation of feature annotation.</text>
</comment>
<dbReference type="EC" id="4.2.3.5" evidence="3 11"/>
<feature type="binding site" evidence="11">
    <location>
        <begin position="241"/>
        <end position="242"/>
    </location>
    <ligand>
        <name>FMN</name>
        <dbReference type="ChEBI" id="CHEBI:58210"/>
    </ligand>
</feature>
<evidence type="ECO:0000313" key="14">
    <source>
        <dbReference type="Proteomes" id="UP000264141"/>
    </source>
</evidence>
<dbReference type="EMBL" id="DPBP01000044">
    <property type="protein sequence ID" value="HCE18484.1"/>
    <property type="molecule type" value="Genomic_DNA"/>
</dbReference>
<evidence type="ECO:0000256" key="11">
    <source>
        <dbReference type="HAMAP-Rule" id="MF_00300"/>
    </source>
</evidence>
<comment type="cofactor">
    <cofactor evidence="11 12">
        <name>FMNH2</name>
        <dbReference type="ChEBI" id="CHEBI:57618"/>
    </cofactor>
    <text evidence="11 12">Reduced FMN (FMNH(2)).</text>
</comment>
<reference evidence="13 14" key="1">
    <citation type="journal article" date="2018" name="Nat. Biotechnol.">
        <title>A standardized bacterial taxonomy based on genome phylogeny substantially revises the tree of life.</title>
        <authorList>
            <person name="Parks D.H."/>
            <person name="Chuvochina M."/>
            <person name="Waite D.W."/>
            <person name="Rinke C."/>
            <person name="Skarshewski A."/>
            <person name="Chaumeil P.A."/>
            <person name="Hugenholtz P."/>
        </authorList>
    </citation>
    <scope>NUCLEOTIDE SEQUENCE [LARGE SCALE GENOMIC DNA]</scope>
    <source>
        <strain evidence="13">UBA8781</strain>
    </source>
</reference>
<evidence type="ECO:0000256" key="3">
    <source>
        <dbReference type="ARBA" id="ARBA00013036"/>
    </source>
</evidence>
<dbReference type="STRING" id="229919.GCA_001050195_02867"/>
<dbReference type="Pfam" id="PF01264">
    <property type="entry name" value="Chorismate_synt"/>
    <property type="match status" value="1"/>
</dbReference>
<dbReference type="NCBIfam" id="NF003793">
    <property type="entry name" value="PRK05382.1"/>
    <property type="match status" value="1"/>
</dbReference>